<dbReference type="Pfam" id="PF02518">
    <property type="entry name" value="HATPase_c"/>
    <property type="match status" value="1"/>
</dbReference>
<dbReference type="Pfam" id="PF00512">
    <property type="entry name" value="HisKA"/>
    <property type="match status" value="1"/>
</dbReference>
<evidence type="ECO:0000256" key="11">
    <source>
        <dbReference type="SAM" id="MobiDB-lite"/>
    </source>
</evidence>
<dbReference type="CDD" id="cd06225">
    <property type="entry name" value="HAMP"/>
    <property type="match status" value="1"/>
</dbReference>
<dbReference type="CDD" id="cd00082">
    <property type="entry name" value="HisKA"/>
    <property type="match status" value="1"/>
</dbReference>
<dbReference type="PROSITE" id="PS50885">
    <property type="entry name" value="HAMP"/>
    <property type="match status" value="1"/>
</dbReference>
<dbReference type="InterPro" id="IPR036097">
    <property type="entry name" value="HisK_dim/P_sf"/>
</dbReference>
<comment type="catalytic activity">
    <reaction evidence="1">
        <text>ATP + protein L-histidine = ADP + protein N-phospho-L-histidine.</text>
        <dbReference type="EC" id="2.7.13.3"/>
    </reaction>
</comment>
<dbReference type="Pfam" id="PF13756">
    <property type="entry name" value="Stimulus_sens_1"/>
    <property type="match status" value="1"/>
</dbReference>
<evidence type="ECO:0000256" key="2">
    <source>
        <dbReference type="ARBA" id="ARBA00004370"/>
    </source>
</evidence>
<keyword evidence="9" id="KW-0902">Two-component regulatory system</keyword>
<dbReference type="InterPro" id="IPR003594">
    <property type="entry name" value="HATPase_dom"/>
</dbReference>
<dbReference type="PANTHER" id="PTHR45436:SF5">
    <property type="entry name" value="SENSOR HISTIDINE KINASE TRCS"/>
    <property type="match status" value="1"/>
</dbReference>
<dbReference type="AlphaFoldDB" id="A0A1B2EFM3"/>
<dbReference type="Gene3D" id="1.10.287.130">
    <property type="match status" value="1"/>
</dbReference>
<dbReference type="SUPFAM" id="SSF47384">
    <property type="entry name" value="Homodimeric domain of signal transducing histidine kinase"/>
    <property type="match status" value="1"/>
</dbReference>
<evidence type="ECO:0000256" key="1">
    <source>
        <dbReference type="ARBA" id="ARBA00000085"/>
    </source>
</evidence>
<organism evidence="15">
    <name type="scientific">Microvirga ossetica</name>
    <dbReference type="NCBI Taxonomy" id="1882682"/>
    <lineage>
        <taxon>Bacteria</taxon>
        <taxon>Pseudomonadati</taxon>
        <taxon>Pseudomonadota</taxon>
        <taxon>Alphaproteobacteria</taxon>
        <taxon>Hyphomicrobiales</taxon>
        <taxon>Methylobacteriaceae</taxon>
        <taxon>Microvirga</taxon>
    </lineage>
</organism>
<gene>
    <name evidence="15" type="ORF">BB934_11285</name>
</gene>
<dbReference type="InterPro" id="IPR003660">
    <property type="entry name" value="HAMP_dom"/>
</dbReference>
<dbReference type="RefSeq" id="WP_099509739.1">
    <property type="nucleotide sequence ID" value="NZ_CP016616.1"/>
</dbReference>
<dbReference type="Gene3D" id="6.10.340.10">
    <property type="match status" value="1"/>
</dbReference>
<dbReference type="KEGG" id="moc:BB934_11285"/>
<dbReference type="SMART" id="SM00304">
    <property type="entry name" value="HAMP"/>
    <property type="match status" value="1"/>
</dbReference>
<dbReference type="PROSITE" id="PS50109">
    <property type="entry name" value="HIS_KIN"/>
    <property type="match status" value="1"/>
</dbReference>
<name>A0A1B2EFM3_9HYPH</name>
<feature type="transmembrane region" description="Helical" evidence="12">
    <location>
        <begin position="44"/>
        <end position="62"/>
    </location>
</feature>
<feature type="transmembrane region" description="Helical" evidence="12">
    <location>
        <begin position="278"/>
        <end position="299"/>
    </location>
</feature>
<keyword evidence="7 15" id="KW-0418">Kinase</keyword>
<dbReference type="EMBL" id="CP016616">
    <property type="protein sequence ID" value="ANY78739.1"/>
    <property type="molecule type" value="Genomic_DNA"/>
</dbReference>
<evidence type="ECO:0000256" key="6">
    <source>
        <dbReference type="ARBA" id="ARBA00022692"/>
    </source>
</evidence>
<dbReference type="SUPFAM" id="SSF55874">
    <property type="entry name" value="ATPase domain of HSP90 chaperone/DNA topoisomerase II/histidine kinase"/>
    <property type="match status" value="1"/>
</dbReference>
<evidence type="ECO:0000256" key="10">
    <source>
        <dbReference type="ARBA" id="ARBA00023136"/>
    </source>
</evidence>
<evidence type="ECO:0000259" key="14">
    <source>
        <dbReference type="PROSITE" id="PS50885"/>
    </source>
</evidence>
<dbReference type="Pfam" id="PF00672">
    <property type="entry name" value="HAMP"/>
    <property type="match status" value="1"/>
</dbReference>
<proteinExistence type="predicted"/>
<protein>
    <recommendedName>
        <fullName evidence="3">histidine kinase</fullName>
        <ecNumber evidence="3">2.7.13.3</ecNumber>
    </recommendedName>
</protein>
<evidence type="ECO:0000256" key="9">
    <source>
        <dbReference type="ARBA" id="ARBA00023012"/>
    </source>
</evidence>
<sequence>MKAEPIHADATFDDPPAPRSALERLKHFGRMIVQRGSSSLTRRIVVLNLAGLVALLVGFLYLNQFREGLIEARVQSLLTQGEIIAGAIAGSATVETNTITIDPDQLLQMQAGETERFTDESFSSLEFSINPERVAPLLRRLVTPTKTRARIFDRDGLLLLDSRSFYSRGDILRMELPPVANVEDTTSVMERTWNSIRKMFRRTKRPVLEEAGPANGKSLPEVQQAFAGQQSSVVRVNTRGETIVSVAVPIQRFRAVQGALLLSTQEGDIDAIIASERFALLQVFLVAAVVMIVLSLFLAGAIAGPVRRLAEAAERVRWGTKSRQEIPDFTGRADEIGHLSGALRDMTKALYNRIDAIESFAADVAHELKNPLTSLRSAVETLPLARSDDSRQRLLSIIQHDVKRLDRLISDISDASRLDAELARADAEPVDMVRLLEAVVSVANERRQEHEPLITLNIDRQAHGRDAFLVLGHDSRLGQIFNNLIDNARSFSPPDETVRVSIRRRKNEVEILVEDSGPGIEPDALDRIFERFYTDRPEQGFGQNSGLGLSISRQIIEAHRGSIRAENRLGSPDETGEPRRLGARFVIRLPIEGAKAKKDQDRKDQEKKDKARREPGKREA</sequence>
<evidence type="ECO:0000256" key="8">
    <source>
        <dbReference type="ARBA" id="ARBA00022989"/>
    </source>
</evidence>
<evidence type="ECO:0000313" key="15">
    <source>
        <dbReference type="EMBL" id="ANY78739.1"/>
    </source>
</evidence>
<dbReference type="InterPro" id="IPR005467">
    <property type="entry name" value="His_kinase_dom"/>
</dbReference>
<dbReference type="OrthoDB" id="9805942at2"/>
<evidence type="ECO:0000256" key="4">
    <source>
        <dbReference type="ARBA" id="ARBA00022553"/>
    </source>
</evidence>
<feature type="domain" description="HAMP" evidence="14">
    <location>
        <begin position="300"/>
        <end position="355"/>
    </location>
</feature>
<evidence type="ECO:0000256" key="5">
    <source>
        <dbReference type="ARBA" id="ARBA00022679"/>
    </source>
</evidence>
<dbReference type="InterPro" id="IPR004358">
    <property type="entry name" value="Sig_transdc_His_kin-like_C"/>
</dbReference>
<dbReference type="PANTHER" id="PTHR45436">
    <property type="entry name" value="SENSOR HISTIDINE KINASE YKOH"/>
    <property type="match status" value="1"/>
</dbReference>
<dbReference type="InterPro" id="IPR050428">
    <property type="entry name" value="TCS_sensor_his_kinase"/>
</dbReference>
<feature type="compositionally biased region" description="Basic and acidic residues" evidence="11">
    <location>
        <begin position="594"/>
        <end position="620"/>
    </location>
</feature>
<dbReference type="Pfam" id="PF13755">
    <property type="entry name" value="Sensor_TM1"/>
    <property type="match status" value="1"/>
</dbReference>
<keyword evidence="6 12" id="KW-0812">Transmembrane</keyword>
<dbReference type="GO" id="GO:0000155">
    <property type="term" value="F:phosphorelay sensor kinase activity"/>
    <property type="evidence" value="ECO:0007669"/>
    <property type="project" value="InterPro"/>
</dbReference>
<evidence type="ECO:0000259" key="13">
    <source>
        <dbReference type="PROSITE" id="PS50109"/>
    </source>
</evidence>
<keyword evidence="8 12" id="KW-1133">Transmembrane helix</keyword>
<reference evidence="15" key="1">
    <citation type="submission" date="2016-07" db="EMBL/GenBank/DDBJ databases">
        <title>Microvirga ossetica sp. nov. a new species of rhizobia isolated from root nodules of the legume species Vicia alpestris Steven originated from North Ossetia region in the Caucasus.</title>
        <authorList>
            <person name="Safronova V.I."/>
            <person name="Kuznetsova I.G."/>
            <person name="Sazanova A.L."/>
            <person name="Belimov A."/>
            <person name="Andronov E."/>
            <person name="Osledkin Y.S."/>
            <person name="Onishchuk O.P."/>
            <person name="Kurchak O.N."/>
            <person name="Shaposhnikov A.I."/>
            <person name="Willems A."/>
            <person name="Tikhonovich I.A."/>
        </authorList>
    </citation>
    <scope>NUCLEOTIDE SEQUENCE [LARGE SCALE GENOMIC DNA]</scope>
    <source>
        <strain evidence="15">V5/3M</strain>
    </source>
</reference>
<dbReference type="SMART" id="SM00387">
    <property type="entry name" value="HATPase_c"/>
    <property type="match status" value="1"/>
</dbReference>
<feature type="region of interest" description="Disordered" evidence="11">
    <location>
        <begin position="564"/>
        <end position="620"/>
    </location>
</feature>
<evidence type="ECO:0000256" key="7">
    <source>
        <dbReference type="ARBA" id="ARBA00022777"/>
    </source>
</evidence>
<dbReference type="GO" id="GO:0016020">
    <property type="term" value="C:membrane"/>
    <property type="evidence" value="ECO:0007669"/>
    <property type="project" value="UniProtKB-SubCell"/>
</dbReference>
<keyword evidence="5" id="KW-0808">Transferase</keyword>
<keyword evidence="4" id="KW-0597">Phosphoprotein</keyword>
<feature type="domain" description="Histidine kinase" evidence="13">
    <location>
        <begin position="363"/>
        <end position="593"/>
    </location>
</feature>
<comment type="subcellular location">
    <subcellularLocation>
        <location evidence="2">Membrane</location>
    </subcellularLocation>
</comment>
<dbReference type="PRINTS" id="PR00344">
    <property type="entry name" value="BCTRLSENSOR"/>
</dbReference>
<dbReference type="InterPro" id="IPR036890">
    <property type="entry name" value="HATPase_C_sf"/>
</dbReference>
<evidence type="ECO:0000256" key="3">
    <source>
        <dbReference type="ARBA" id="ARBA00012438"/>
    </source>
</evidence>
<dbReference type="InterPro" id="IPR003661">
    <property type="entry name" value="HisK_dim/P_dom"/>
</dbReference>
<dbReference type="Gene3D" id="3.30.565.10">
    <property type="entry name" value="Histidine kinase-like ATPase, C-terminal domain"/>
    <property type="match status" value="1"/>
</dbReference>
<evidence type="ECO:0000256" key="12">
    <source>
        <dbReference type="SAM" id="Phobius"/>
    </source>
</evidence>
<dbReference type="InterPro" id="IPR025908">
    <property type="entry name" value="Sensor_TM1"/>
</dbReference>
<accession>A0A1B2EFM3</accession>
<dbReference type="InterPro" id="IPR025919">
    <property type="entry name" value="Stimulus_sens_dom"/>
</dbReference>
<dbReference type="SMART" id="SM00388">
    <property type="entry name" value="HisKA"/>
    <property type="match status" value="1"/>
</dbReference>
<keyword evidence="10 12" id="KW-0472">Membrane</keyword>
<dbReference type="EC" id="2.7.13.3" evidence="3"/>